<accession>A0ABP0HNB9</accession>
<dbReference type="Proteomes" id="UP001642484">
    <property type="component" value="Unassembled WGS sequence"/>
</dbReference>
<gene>
    <name evidence="1" type="ORF">CCMP2556_LOCUS2580</name>
</gene>
<organism evidence="1 2">
    <name type="scientific">Durusdinium trenchii</name>
    <dbReference type="NCBI Taxonomy" id="1381693"/>
    <lineage>
        <taxon>Eukaryota</taxon>
        <taxon>Sar</taxon>
        <taxon>Alveolata</taxon>
        <taxon>Dinophyceae</taxon>
        <taxon>Suessiales</taxon>
        <taxon>Symbiodiniaceae</taxon>
        <taxon>Durusdinium</taxon>
    </lineage>
</organism>
<dbReference type="SUPFAM" id="SSF52540">
    <property type="entry name" value="P-loop containing nucleoside triphosphate hydrolases"/>
    <property type="match status" value="1"/>
</dbReference>
<keyword evidence="2" id="KW-1185">Reference proteome</keyword>
<comment type="caution">
    <text evidence="1">The sequence shown here is derived from an EMBL/GenBank/DDBJ whole genome shotgun (WGS) entry which is preliminary data.</text>
</comment>
<sequence>MDEKGNPQDPYKAIFLDVEKVTKKMKGGEYESPYDAFPRAWKHYWQHTVLPKAADAEAKIEARMEMPTLWECLEVFQLQKELAQNNFLIPLDEDCMNKLGCDASAKLHLTVREHVCYLTKRVAKNLDAYGRAKAAPKTKSYALDADAKEDPGLVREGHGTGDTGKCFEPAFEDALDPDIDGEVRLKAGDAPLKVHHPLTSSQRSQAMTFHRQKHTKFVRDMISAGLLPLTGDEEALHRTSSYKRASGTAVTEAERERELAANSDVGIPEAEWRTFSKPSAAMARKVAEFEKSAGGFKLAPEQLSACRWFGEAMDAALQEEENKTPLRNRSQHACLLIGAGGTGKTTITLELTLDVFCHFFPARPGEEERYMIATLSHAQSDAISNHAYRDFLQIKPANEISLADNLEELIRKMPHRVEWRLNTMLPRCTPAAPLSEDLLAQLRARKIENCKKELSTDLFKRGHVIGMYWENIARSMVERANRDAQDLDLDSVIFPEYMARGIWVKLLKGKNSPMEDALLQTWEEKFQNVGEHTTDAKTLFFVELVDAEFKIDLKLGEETEKIEVIRWQFPLLHGMLRTAYSAQGLTLDGGVLVDLRRAGGLEDADWWLAIYVMLTRARKLKNLILLGFTEQVEELLRRGPPTYLRELTDKLEAKAASTLERLQSWPLYDALQTS</sequence>
<dbReference type="Gene3D" id="3.40.50.300">
    <property type="entry name" value="P-loop containing nucleotide triphosphate hydrolases"/>
    <property type="match status" value="1"/>
</dbReference>
<reference evidence="1 2" key="1">
    <citation type="submission" date="2024-02" db="EMBL/GenBank/DDBJ databases">
        <authorList>
            <person name="Chen Y."/>
            <person name="Shah S."/>
            <person name="Dougan E. K."/>
            <person name="Thang M."/>
            <person name="Chan C."/>
        </authorList>
    </citation>
    <scope>NUCLEOTIDE SEQUENCE [LARGE SCALE GENOMIC DNA]</scope>
</reference>
<evidence type="ECO:0000313" key="1">
    <source>
        <dbReference type="EMBL" id="CAK8991736.1"/>
    </source>
</evidence>
<name>A0ABP0HNB9_9DINO</name>
<protein>
    <recommendedName>
        <fullName evidence="3">DNA helicase</fullName>
    </recommendedName>
</protein>
<dbReference type="InterPro" id="IPR027417">
    <property type="entry name" value="P-loop_NTPase"/>
</dbReference>
<proteinExistence type="predicted"/>
<dbReference type="EMBL" id="CAXAMN010000991">
    <property type="protein sequence ID" value="CAK8991736.1"/>
    <property type="molecule type" value="Genomic_DNA"/>
</dbReference>
<evidence type="ECO:0000313" key="2">
    <source>
        <dbReference type="Proteomes" id="UP001642484"/>
    </source>
</evidence>
<evidence type="ECO:0008006" key="3">
    <source>
        <dbReference type="Google" id="ProtNLM"/>
    </source>
</evidence>